<organism evidence="1 2">
    <name type="scientific">Sclerotinia sclerotiorum (strain ATCC 18683 / 1980 / Ss-1)</name>
    <name type="common">White mold</name>
    <name type="synonym">Whetzelinia sclerotiorum</name>
    <dbReference type="NCBI Taxonomy" id="665079"/>
    <lineage>
        <taxon>Eukaryota</taxon>
        <taxon>Fungi</taxon>
        <taxon>Dikarya</taxon>
        <taxon>Ascomycota</taxon>
        <taxon>Pezizomycotina</taxon>
        <taxon>Leotiomycetes</taxon>
        <taxon>Helotiales</taxon>
        <taxon>Sclerotiniaceae</taxon>
        <taxon>Sclerotinia</taxon>
    </lineage>
</organism>
<name>A0A1D9QCG9_SCLS1</name>
<gene>
    <name evidence="1" type="ORF">sscle_09g073970</name>
</gene>
<dbReference type="EMBL" id="CP017822">
    <property type="protein sequence ID" value="APA12627.1"/>
    <property type="molecule type" value="Genomic_DNA"/>
</dbReference>
<dbReference type="AlphaFoldDB" id="A0A1D9QCG9"/>
<protein>
    <submittedName>
        <fullName evidence="1">Uncharacterized protein</fullName>
    </submittedName>
</protein>
<evidence type="ECO:0000313" key="2">
    <source>
        <dbReference type="Proteomes" id="UP000177798"/>
    </source>
</evidence>
<reference evidence="2" key="1">
    <citation type="journal article" date="2017" name="Genome Biol. Evol.">
        <title>The complete genome sequence of the phytopathogenic fungus Sclerotinia sclerotiorum reveals insights into the genome architecture of broad host range pathogens.</title>
        <authorList>
            <person name="Derbyshire M."/>
            <person name="Denton-Giles M."/>
            <person name="Hegedus D."/>
            <person name="Seifbarghy S."/>
            <person name="Rollins J."/>
            <person name="van Kan J."/>
            <person name="Seidl M.F."/>
            <person name="Faino L."/>
            <person name="Mbengue M."/>
            <person name="Navaud O."/>
            <person name="Raffaele S."/>
            <person name="Hammond-Kosack K."/>
            <person name="Heard S."/>
            <person name="Oliver R."/>
        </authorList>
    </citation>
    <scope>NUCLEOTIDE SEQUENCE [LARGE SCALE GENOMIC DNA]</scope>
    <source>
        <strain evidence="2">ATCC 18683 / 1980 / Ss-1</strain>
    </source>
</reference>
<sequence length="131" mass="14088">MLSTQASAIAIRNENHVSMYTSEARNNHDKYNKWIGASACNCIAVDLKALSLYTDNEPLQHTIAFSDGNCQTTLGTITKQRCVGTDSLSGDGDIGSVMFWLPGICDVVEALKDIIHGVNKLLNTGEVASVV</sequence>
<dbReference type="VEuPathDB" id="FungiDB:sscle_09g073970"/>
<evidence type="ECO:0000313" key="1">
    <source>
        <dbReference type="EMBL" id="APA12627.1"/>
    </source>
</evidence>
<dbReference type="Proteomes" id="UP000177798">
    <property type="component" value="Chromosome 9"/>
</dbReference>
<accession>A0A1D9QCG9</accession>
<proteinExistence type="predicted"/>
<dbReference type="OrthoDB" id="3502031at2759"/>